<proteinExistence type="predicted"/>
<dbReference type="Proteomes" id="UP001050975">
    <property type="component" value="Unassembled WGS sequence"/>
</dbReference>
<evidence type="ECO:0000313" key="2">
    <source>
        <dbReference type="Proteomes" id="UP001050975"/>
    </source>
</evidence>
<keyword evidence="2" id="KW-1185">Reference proteome</keyword>
<comment type="caution">
    <text evidence="1">The sequence shown here is derived from an EMBL/GenBank/DDBJ whole genome shotgun (WGS) entry which is preliminary data.</text>
</comment>
<dbReference type="EMBL" id="BLAY01000135">
    <property type="protein sequence ID" value="GET41803.1"/>
    <property type="molecule type" value="Genomic_DNA"/>
</dbReference>
<dbReference type="AlphaFoldDB" id="A0AAV3XJN7"/>
<name>A0AAV3XJN7_9CYAN</name>
<accession>A0AAV3XJN7</accession>
<evidence type="ECO:0008006" key="3">
    <source>
        <dbReference type="Google" id="ProtNLM"/>
    </source>
</evidence>
<organism evidence="1 2">
    <name type="scientific">Microseira wollei NIES-4236</name>
    <dbReference type="NCBI Taxonomy" id="2530354"/>
    <lineage>
        <taxon>Bacteria</taxon>
        <taxon>Bacillati</taxon>
        <taxon>Cyanobacteriota</taxon>
        <taxon>Cyanophyceae</taxon>
        <taxon>Oscillatoriophycideae</taxon>
        <taxon>Aerosakkonematales</taxon>
        <taxon>Aerosakkonemataceae</taxon>
        <taxon>Microseira</taxon>
    </lineage>
</organism>
<reference evidence="1" key="1">
    <citation type="submission" date="2019-10" db="EMBL/GenBank/DDBJ databases">
        <title>Draft genome sequece of Microseira wollei NIES-4236.</title>
        <authorList>
            <person name="Yamaguchi H."/>
            <person name="Suzuki S."/>
            <person name="Kawachi M."/>
        </authorList>
    </citation>
    <scope>NUCLEOTIDE SEQUENCE</scope>
    <source>
        <strain evidence="1">NIES-4236</strain>
    </source>
</reference>
<protein>
    <recommendedName>
        <fullName evidence="3">Transposase</fullName>
    </recommendedName>
</protein>
<evidence type="ECO:0000313" key="1">
    <source>
        <dbReference type="EMBL" id="GET41803.1"/>
    </source>
</evidence>
<sequence>MIKIGCSSTAAESLRVKEKPIDVPYHKRYFCKKSNDSDTNGINMNHTRGGAGLVKLFVEVIGCW</sequence>
<gene>
    <name evidence="1" type="ORF">MiSe_66170</name>
</gene>